<sequence>MANTVGVPGLTAEQATFFQDNGFLVIPDFLSKDQVSSLLDTTNELLENFDINTHPLTRFTTGDDPSSKSQHVGDEYFLTSNDKIRFFFEPGAFSPSDPSKLLQPKNLSVNKIGHSIHSLSKPFSDATHTGPVGARNAAIAKDLGFRDPRVLQSMVICKQPGIGSPVPSHKDSEFLYTDPPSAVGWWIALQDANMENGTLGFWKGSHKTGRIRRRFVRSNADSQDAGGTEFVAWDGPNLPAAIDEESKGKEDYVPDASDYELVEIKAGSLVLIHGNVLHKSENNPSDKSRFAYAFHVIEGAEGWKYDKRNWLQPPPGGFTTLFGNH</sequence>
<name>A0A022VT82_TRIRU</name>
<dbReference type="GO" id="GO:0046872">
    <property type="term" value="F:metal ion binding"/>
    <property type="evidence" value="ECO:0007669"/>
    <property type="project" value="UniProtKB-KW"/>
</dbReference>
<comment type="similarity">
    <text evidence="2">Belongs to the PhyH family.</text>
</comment>
<dbReference type="AlphaFoldDB" id="A0A022VT82"/>
<comment type="cofactor">
    <cofactor evidence="1">
        <name>Fe cation</name>
        <dbReference type="ChEBI" id="CHEBI:24875"/>
    </cofactor>
</comment>
<accession>A0A022VT82</accession>
<evidence type="ECO:0000256" key="4">
    <source>
        <dbReference type="ARBA" id="ARBA00023004"/>
    </source>
</evidence>
<reference evidence="5" key="1">
    <citation type="submission" date="2014-02" db="EMBL/GenBank/DDBJ databases">
        <title>The Genome Sequence of Trichophyton rubrum (morphotype fischeri) CBS 288.86.</title>
        <authorList>
            <consortium name="The Broad Institute Genomics Platform"/>
            <person name="Cuomo C.A."/>
            <person name="White T.C."/>
            <person name="Graser Y."/>
            <person name="Martinez-Rossi N."/>
            <person name="Heitman J."/>
            <person name="Young S.K."/>
            <person name="Zeng Q."/>
            <person name="Gargeya S."/>
            <person name="Abouelleil A."/>
            <person name="Alvarado L."/>
            <person name="Chapman S.B."/>
            <person name="Gainer-Dewar J."/>
            <person name="Goldberg J."/>
            <person name="Griggs A."/>
            <person name="Gujja S."/>
            <person name="Hansen M."/>
            <person name="Howarth C."/>
            <person name="Imamovic A."/>
            <person name="Larimer J."/>
            <person name="Martinez D."/>
            <person name="Murphy C."/>
            <person name="Pearson M.D."/>
            <person name="Persinoti G."/>
            <person name="Poon T."/>
            <person name="Priest M."/>
            <person name="Roberts A.D."/>
            <person name="Saif S."/>
            <person name="Shea T.D."/>
            <person name="Sykes S.N."/>
            <person name="Wortman J."/>
            <person name="Nusbaum C."/>
            <person name="Birren B."/>
        </authorList>
    </citation>
    <scope>NUCLEOTIDE SEQUENCE [LARGE SCALE GENOMIC DNA]</scope>
    <source>
        <strain evidence="5">CBS 288.86</strain>
    </source>
</reference>
<dbReference type="Proteomes" id="UP000023758">
    <property type="component" value="Unassembled WGS sequence"/>
</dbReference>
<proteinExistence type="inferred from homology"/>
<keyword evidence="4" id="KW-0408">Iron</keyword>
<dbReference type="HOGENOM" id="CLU_048953_0_1_1"/>
<protein>
    <recommendedName>
        <fullName evidence="6">Phytanoyl-CoA dioxygenase</fullName>
    </recommendedName>
</protein>
<evidence type="ECO:0000256" key="3">
    <source>
        <dbReference type="ARBA" id="ARBA00022723"/>
    </source>
</evidence>
<dbReference type="EMBL" id="KK207909">
    <property type="protein sequence ID" value="EZF49129.1"/>
    <property type="molecule type" value="Genomic_DNA"/>
</dbReference>
<dbReference type="PANTHER" id="PTHR20883">
    <property type="entry name" value="PHYTANOYL-COA DIOXYGENASE DOMAIN CONTAINING 1"/>
    <property type="match status" value="1"/>
</dbReference>
<dbReference type="InterPro" id="IPR008775">
    <property type="entry name" value="Phytyl_CoA_dOase-like"/>
</dbReference>
<evidence type="ECO:0000256" key="1">
    <source>
        <dbReference type="ARBA" id="ARBA00001962"/>
    </source>
</evidence>
<dbReference type="OrthoDB" id="445007at2759"/>
<evidence type="ECO:0000256" key="2">
    <source>
        <dbReference type="ARBA" id="ARBA00005830"/>
    </source>
</evidence>
<evidence type="ECO:0008006" key="6">
    <source>
        <dbReference type="Google" id="ProtNLM"/>
    </source>
</evidence>
<keyword evidence="3" id="KW-0479">Metal-binding</keyword>
<dbReference type="Pfam" id="PF05721">
    <property type="entry name" value="PhyH"/>
    <property type="match status" value="1"/>
</dbReference>
<dbReference type="PANTHER" id="PTHR20883:SF15">
    <property type="entry name" value="PHYTANOYL-COA DIOXYGENASE DOMAIN-CONTAINING PROTEIN 1"/>
    <property type="match status" value="1"/>
</dbReference>
<organism evidence="5">
    <name type="scientific">Trichophyton rubrum CBS 288.86</name>
    <dbReference type="NCBI Taxonomy" id="1215330"/>
    <lineage>
        <taxon>Eukaryota</taxon>
        <taxon>Fungi</taxon>
        <taxon>Dikarya</taxon>
        <taxon>Ascomycota</taxon>
        <taxon>Pezizomycotina</taxon>
        <taxon>Eurotiomycetes</taxon>
        <taxon>Eurotiomycetidae</taxon>
        <taxon>Onygenales</taxon>
        <taxon>Arthrodermataceae</taxon>
        <taxon>Trichophyton</taxon>
    </lineage>
</organism>
<evidence type="ECO:0000313" key="5">
    <source>
        <dbReference type="EMBL" id="EZF49129.1"/>
    </source>
</evidence>
<gene>
    <name evidence="5" type="ORF">H103_07250</name>
</gene>
<dbReference type="SUPFAM" id="SSF51197">
    <property type="entry name" value="Clavaminate synthase-like"/>
    <property type="match status" value="1"/>
</dbReference>
<dbReference type="Gene3D" id="2.60.120.620">
    <property type="entry name" value="q2cbj1_9rhob like domain"/>
    <property type="match status" value="1"/>
</dbReference>